<evidence type="ECO:0008006" key="8">
    <source>
        <dbReference type="Google" id="ProtNLM"/>
    </source>
</evidence>
<dbReference type="EMBL" id="CP021422">
    <property type="protein sequence ID" value="ASB39333.1"/>
    <property type="molecule type" value="Genomic_DNA"/>
</dbReference>
<keyword evidence="3" id="KW-0540">Nuclease</keyword>
<dbReference type="InterPro" id="IPR008201">
    <property type="entry name" value="HepT-like"/>
</dbReference>
<keyword evidence="7" id="KW-1185">Reference proteome</keyword>
<proteinExistence type="predicted"/>
<evidence type="ECO:0000256" key="1">
    <source>
        <dbReference type="ARBA" id="ARBA00022553"/>
    </source>
</evidence>
<name>A0ABN5A1D6_9FIRM</name>
<evidence type="ECO:0000256" key="2">
    <source>
        <dbReference type="ARBA" id="ARBA00022649"/>
    </source>
</evidence>
<keyword evidence="1" id="KW-0597">Phosphoprotein</keyword>
<dbReference type="PANTHER" id="PTHR34139">
    <property type="entry name" value="UPF0331 PROTEIN MJ0127"/>
    <property type="match status" value="1"/>
</dbReference>
<keyword evidence="4" id="KW-0547">Nucleotide-binding</keyword>
<evidence type="ECO:0000256" key="4">
    <source>
        <dbReference type="ARBA" id="ARBA00022741"/>
    </source>
</evidence>
<dbReference type="PANTHER" id="PTHR34139:SF1">
    <property type="entry name" value="RNASE MJ1380-RELATED"/>
    <property type="match status" value="1"/>
</dbReference>
<organism evidence="6 7">
    <name type="scientific">Acutalibacter muris</name>
    <dbReference type="NCBI Taxonomy" id="1796620"/>
    <lineage>
        <taxon>Bacteria</taxon>
        <taxon>Bacillati</taxon>
        <taxon>Bacillota</taxon>
        <taxon>Clostridia</taxon>
        <taxon>Eubacteriales</taxon>
        <taxon>Acutalibacteraceae</taxon>
        <taxon>Acutalibacter</taxon>
    </lineage>
</organism>
<keyword evidence="5" id="KW-0378">Hydrolase</keyword>
<evidence type="ECO:0000256" key="3">
    <source>
        <dbReference type="ARBA" id="ARBA00022722"/>
    </source>
</evidence>
<keyword evidence="2" id="KW-1277">Toxin-antitoxin system</keyword>
<dbReference type="InterPro" id="IPR051813">
    <property type="entry name" value="HepT_RNase_toxin"/>
</dbReference>
<gene>
    <name evidence="6" type="ORF">ADH66_00850</name>
</gene>
<protein>
    <recommendedName>
        <fullName evidence="8">DUF86 domain-containing protein</fullName>
    </recommendedName>
</protein>
<accession>A0ABN5A1D6</accession>
<evidence type="ECO:0000313" key="6">
    <source>
        <dbReference type="EMBL" id="ASB39333.1"/>
    </source>
</evidence>
<reference evidence="7" key="1">
    <citation type="submission" date="2017-05" db="EMBL/GenBank/DDBJ databases">
        <title>Improved OligoMM genomes.</title>
        <authorList>
            <person name="Garzetti D."/>
        </authorList>
    </citation>
    <scope>NUCLEOTIDE SEQUENCE [LARGE SCALE GENOMIC DNA]</scope>
    <source>
        <strain evidence="7">KB18</strain>
    </source>
</reference>
<evidence type="ECO:0000256" key="5">
    <source>
        <dbReference type="ARBA" id="ARBA00022801"/>
    </source>
</evidence>
<sequence>MCRRSKEAPPLKWKYNRRGCRFMSDKDGIVLKKILQHIESIMRYCASCHTLEEFSADTMRLEATVFNLMQIGELAKESLSDETKAQIKTIPWQQIYGMRNRIVHGYSGVNMQIVWDTVSVDIPMLHKELKSIIETNT</sequence>
<dbReference type="Pfam" id="PF01934">
    <property type="entry name" value="HepT-like"/>
    <property type="match status" value="1"/>
</dbReference>
<dbReference type="Proteomes" id="UP000196710">
    <property type="component" value="Chromosome"/>
</dbReference>
<evidence type="ECO:0000313" key="7">
    <source>
        <dbReference type="Proteomes" id="UP000196710"/>
    </source>
</evidence>